<evidence type="ECO:0000313" key="1">
    <source>
        <dbReference type="EMBL" id="MCW7526879.1"/>
    </source>
</evidence>
<keyword evidence="4" id="KW-1185">Reference proteome</keyword>
<dbReference type="AlphaFoldDB" id="A0AAW5VPC2"/>
<organism evidence="2 3">
    <name type="scientific">Leptospira soteropolitanensis</name>
    <dbReference type="NCBI Taxonomy" id="2950025"/>
    <lineage>
        <taxon>Bacteria</taxon>
        <taxon>Pseudomonadati</taxon>
        <taxon>Spirochaetota</taxon>
        <taxon>Spirochaetia</taxon>
        <taxon>Leptospirales</taxon>
        <taxon>Leptospiraceae</taxon>
        <taxon>Leptospira</taxon>
    </lineage>
</organism>
<dbReference type="InterPro" id="IPR027603">
    <property type="entry name" value="LIC12162"/>
</dbReference>
<dbReference type="EMBL" id="JAMQPM010000004">
    <property type="protein sequence ID" value="MCW7526879.1"/>
    <property type="molecule type" value="Genomic_DNA"/>
</dbReference>
<sequence length="584" mass="69415">MSKKVLITTALESTWFGDSSVVFLGEWCKLYHRKREWEKLNFEVIPYHWRDRSKLRIDHDYLKEFYERILIALVQKLNIWHGLEEEEKFWRILIGPWLLTYVSAIWDRWENLRIAFQKEDSYHTAVSLNSLNFAEPSNYSEFMQFIGSDLWNFRKYQEILLFQYKEKINPLSIVELFVFQEQSYRELKKVGLKQKLVNLVDKIGSLFDSKTKKVLFFHSYFNRKNFYLLNFFLNQLPRSYASEFEFEIGAHEKSLFRLESIPFDPKNSFEVFVLNDILKEIPQSYLESFSDLYYAVRKIKYQPKFIFTANAHFWHEPFKLWMAQTSKENTKLVISSHGGSIPPKMSMFNHEEDISDCMVTWFKAANLKQRQLPPNKIIEKRISRRGRYCTMIGMELLRYSYRAEAAPMSSLVIDHFDTTVTFCNSLSDTVSKDLQIWPYPNQGWDTKSRYTDIFGREKISLSKSYQHIYSDSRFIVCTYPQTTFSEAMASGRPTILLLMDFFEIDPVADELLEILKLNKIIFTDPILAANHVSSVWDDLDSWWESDSVKIAREKFNEVALGGLSNNWLFRWSKFFNQLIIESKS</sequence>
<gene>
    <name evidence="1" type="ORF">ND861_11030</name>
    <name evidence="2" type="ORF">ND862_10935</name>
</gene>
<dbReference type="RefSeq" id="WP_265352084.1">
    <property type="nucleotide sequence ID" value="NZ_JAMQPL010000004.1"/>
</dbReference>
<protein>
    <submittedName>
        <fullName evidence="2">LIC12162 family protein</fullName>
    </submittedName>
</protein>
<dbReference type="EMBL" id="JAMQPL010000004">
    <property type="protein sequence ID" value="MCW7530732.1"/>
    <property type="molecule type" value="Genomic_DNA"/>
</dbReference>
<reference evidence="2 4" key="1">
    <citation type="submission" date="2022-06" db="EMBL/GenBank/DDBJ databases">
        <title>Leptospira isolates from biofilms formed at urban environments.</title>
        <authorList>
            <person name="Ribeiro P.S."/>
            <person name="Sousa T."/>
            <person name="Carvalho N."/>
            <person name="Aburjaile F."/>
            <person name="Neves F."/>
            <person name="Oliveira D."/>
            <person name="Blanco L."/>
            <person name="Lima J."/>
            <person name="Costa F."/>
            <person name="Brenig B."/>
            <person name="Soares S."/>
            <person name="Ramos R."/>
            <person name="Goes-Neto A."/>
            <person name="Matiuzzi M."/>
            <person name="Azevedo V."/>
            <person name="Ristow P."/>
        </authorList>
    </citation>
    <scope>NUCLEOTIDE SEQUENCE</scope>
    <source>
        <strain evidence="1 4">VSF19</strain>
        <strain evidence="2">VSF20</strain>
    </source>
</reference>
<dbReference type="NCBIfam" id="TIGR04331">
    <property type="entry name" value="o_ant_LIC12162"/>
    <property type="match status" value="1"/>
</dbReference>
<accession>A0AAW5VPC2</accession>
<evidence type="ECO:0000313" key="3">
    <source>
        <dbReference type="Proteomes" id="UP001208540"/>
    </source>
</evidence>
<evidence type="ECO:0000313" key="2">
    <source>
        <dbReference type="EMBL" id="MCW7530732.1"/>
    </source>
</evidence>
<dbReference type="Proteomes" id="UP001208540">
    <property type="component" value="Unassembled WGS sequence"/>
</dbReference>
<comment type="caution">
    <text evidence="2">The sequence shown here is derived from an EMBL/GenBank/DDBJ whole genome shotgun (WGS) entry which is preliminary data.</text>
</comment>
<evidence type="ECO:0000313" key="4">
    <source>
        <dbReference type="Proteomes" id="UP001208912"/>
    </source>
</evidence>
<proteinExistence type="predicted"/>
<dbReference type="Proteomes" id="UP001208912">
    <property type="component" value="Unassembled WGS sequence"/>
</dbReference>
<name>A0AAW5VPC2_9LEPT</name>